<feature type="compositionally biased region" description="Acidic residues" evidence="1">
    <location>
        <begin position="143"/>
        <end position="153"/>
    </location>
</feature>
<keyword evidence="3" id="KW-1185">Reference proteome</keyword>
<dbReference type="Proteomes" id="UP000789524">
    <property type="component" value="Unassembled WGS sequence"/>
</dbReference>
<reference evidence="2" key="1">
    <citation type="submission" date="2021-09" db="EMBL/GenBank/DDBJ databases">
        <authorList>
            <person name="Martin H S."/>
        </authorList>
    </citation>
    <scope>NUCLEOTIDE SEQUENCE</scope>
</reference>
<feature type="region of interest" description="Disordered" evidence="1">
    <location>
        <begin position="1"/>
        <end position="40"/>
    </location>
</feature>
<proteinExistence type="predicted"/>
<accession>A0A8J2QRK9</accession>
<evidence type="ECO:0000256" key="1">
    <source>
        <dbReference type="SAM" id="MobiDB-lite"/>
    </source>
</evidence>
<gene>
    <name evidence="2" type="ORF">DCHRY22_LOCUS7819</name>
</gene>
<organism evidence="2 3">
    <name type="scientific">Danaus chrysippus</name>
    <name type="common">African queen</name>
    <dbReference type="NCBI Taxonomy" id="151541"/>
    <lineage>
        <taxon>Eukaryota</taxon>
        <taxon>Metazoa</taxon>
        <taxon>Ecdysozoa</taxon>
        <taxon>Arthropoda</taxon>
        <taxon>Hexapoda</taxon>
        <taxon>Insecta</taxon>
        <taxon>Pterygota</taxon>
        <taxon>Neoptera</taxon>
        <taxon>Endopterygota</taxon>
        <taxon>Lepidoptera</taxon>
        <taxon>Glossata</taxon>
        <taxon>Ditrysia</taxon>
        <taxon>Papilionoidea</taxon>
        <taxon>Nymphalidae</taxon>
        <taxon>Danainae</taxon>
        <taxon>Danaini</taxon>
        <taxon>Danaina</taxon>
        <taxon>Danaus</taxon>
        <taxon>Anosia</taxon>
    </lineage>
</organism>
<protein>
    <submittedName>
        <fullName evidence="2">(African queen) hypothetical protein</fullName>
    </submittedName>
</protein>
<feature type="region of interest" description="Disordered" evidence="1">
    <location>
        <begin position="136"/>
        <end position="200"/>
    </location>
</feature>
<feature type="compositionally biased region" description="Basic and acidic residues" evidence="1">
    <location>
        <begin position="154"/>
        <end position="178"/>
    </location>
</feature>
<dbReference type="OrthoDB" id="7478879at2759"/>
<name>A0A8J2QRK9_9NEOP</name>
<sequence>MVNMTKYYGTLNSSASEHSGVEQPETGEEQHQDEVSGDETSGLVVRHLGRAHWTSGSRKLATRNCPERHHAPISRRIRIYKYICNYRTVATWKDGDNNDNKLNEHDLETGGWVKAVWTQYKKDKLALTVTPLTSALKDRGVEQPEEEEEDDEDHVGRGEVDRLRVDRHGGGLRTDRRILARHQPLTHQGRTRGKDVKRIT</sequence>
<evidence type="ECO:0000313" key="3">
    <source>
        <dbReference type="Proteomes" id="UP000789524"/>
    </source>
</evidence>
<evidence type="ECO:0000313" key="2">
    <source>
        <dbReference type="EMBL" id="CAG9567579.1"/>
    </source>
</evidence>
<dbReference type="EMBL" id="CAKASE010000058">
    <property type="protein sequence ID" value="CAG9567579.1"/>
    <property type="molecule type" value="Genomic_DNA"/>
</dbReference>
<comment type="caution">
    <text evidence="2">The sequence shown here is derived from an EMBL/GenBank/DDBJ whole genome shotgun (WGS) entry which is preliminary data.</text>
</comment>
<dbReference type="AlphaFoldDB" id="A0A8J2QRK9"/>